<comment type="caution">
    <text evidence="2">The sequence shown here is derived from an EMBL/GenBank/DDBJ whole genome shotgun (WGS) entry which is preliminary data.</text>
</comment>
<dbReference type="PANTHER" id="PTHR15615">
    <property type="match status" value="1"/>
</dbReference>
<evidence type="ECO:0000313" key="3">
    <source>
        <dbReference type="Proteomes" id="UP000193498"/>
    </source>
</evidence>
<organism evidence="2 3">
    <name type="scientific">Basidiobolus meristosporus CBS 931.73</name>
    <dbReference type="NCBI Taxonomy" id="1314790"/>
    <lineage>
        <taxon>Eukaryota</taxon>
        <taxon>Fungi</taxon>
        <taxon>Fungi incertae sedis</taxon>
        <taxon>Zoopagomycota</taxon>
        <taxon>Entomophthoromycotina</taxon>
        <taxon>Basidiobolomycetes</taxon>
        <taxon>Basidiobolales</taxon>
        <taxon>Basidiobolaceae</taxon>
        <taxon>Basidiobolus</taxon>
    </lineage>
</organism>
<dbReference type="InterPro" id="IPR013922">
    <property type="entry name" value="Cyclin_PHO80-like"/>
</dbReference>
<evidence type="ECO:0000313" key="2">
    <source>
        <dbReference type="EMBL" id="ORX80253.1"/>
    </source>
</evidence>
<keyword evidence="3" id="KW-1185">Reference proteome</keyword>
<reference evidence="2 3" key="1">
    <citation type="submission" date="2016-07" db="EMBL/GenBank/DDBJ databases">
        <title>Pervasive Adenine N6-methylation of Active Genes in Fungi.</title>
        <authorList>
            <consortium name="DOE Joint Genome Institute"/>
            <person name="Mondo S.J."/>
            <person name="Dannebaum R.O."/>
            <person name="Kuo R.C."/>
            <person name="Labutti K."/>
            <person name="Haridas S."/>
            <person name="Kuo A."/>
            <person name="Salamov A."/>
            <person name="Ahrendt S.R."/>
            <person name="Lipzen A."/>
            <person name="Sullivan W."/>
            <person name="Andreopoulos W.B."/>
            <person name="Clum A."/>
            <person name="Lindquist E."/>
            <person name="Daum C."/>
            <person name="Ramamoorthy G.K."/>
            <person name="Gryganskyi A."/>
            <person name="Culley D."/>
            <person name="Magnuson J.K."/>
            <person name="James T.Y."/>
            <person name="O'Malley M.A."/>
            <person name="Stajich J.E."/>
            <person name="Spatafora J.W."/>
            <person name="Visel A."/>
            <person name="Grigoriev I.V."/>
        </authorList>
    </citation>
    <scope>NUCLEOTIDE SEQUENCE [LARGE SCALE GENOMIC DNA]</scope>
    <source>
        <strain evidence="2 3">CBS 931.73</strain>
    </source>
</reference>
<gene>
    <name evidence="2" type="ORF">K493DRAFT_412176</name>
</gene>
<protein>
    <recommendedName>
        <fullName evidence="4">Cyclin N-terminal domain-containing protein</fullName>
    </recommendedName>
</protein>
<dbReference type="InParanoid" id="A0A1Y1X3A3"/>
<feature type="region of interest" description="Disordered" evidence="1">
    <location>
        <begin position="192"/>
        <end position="212"/>
    </location>
</feature>
<proteinExistence type="predicted"/>
<dbReference type="PANTHER" id="PTHR15615:SF36">
    <property type="entry name" value="PHO85 CYCLIN-5"/>
    <property type="match status" value="1"/>
</dbReference>
<sequence length="261" mass="29714">MIRTTFSEGSAPPSKPFDFSRADLINTLIDETVHFIQYIWPNDSSKAQGIPLKVFIQEILRRSHTSFSTLLTSLIYLFRLKTAVAKRSQSLGHESTSNTHNQWRCGRRMFLSALIAATKFLQDKGINNMVWSSLSGLDIREINTNERIFLELIEYNVFVSSALFSWWSNLLISKIDNSANIGGLVSVTHTRPKSPVETTPGHHNFRKKPKTNSYSYSPYPSLQHKCETKYHPNTSLYTGNTQFNIELSPPFLESSSSEDEE</sequence>
<dbReference type="AlphaFoldDB" id="A0A1Y1X3A3"/>
<evidence type="ECO:0008006" key="4">
    <source>
        <dbReference type="Google" id="ProtNLM"/>
    </source>
</evidence>
<dbReference type="Pfam" id="PF08613">
    <property type="entry name" value="Cyclin"/>
    <property type="match status" value="1"/>
</dbReference>
<dbReference type="GO" id="GO:0016538">
    <property type="term" value="F:cyclin-dependent protein serine/threonine kinase regulator activity"/>
    <property type="evidence" value="ECO:0007669"/>
    <property type="project" value="TreeGrafter"/>
</dbReference>
<name>A0A1Y1X3A3_9FUNG</name>
<dbReference type="Proteomes" id="UP000193498">
    <property type="component" value="Unassembled WGS sequence"/>
</dbReference>
<dbReference type="GO" id="GO:0005634">
    <property type="term" value="C:nucleus"/>
    <property type="evidence" value="ECO:0007669"/>
    <property type="project" value="TreeGrafter"/>
</dbReference>
<dbReference type="EMBL" id="MCFE01000747">
    <property type="protein sequence ID" value="ORX80253.1"/>
    <property type="molecule type" value="Genomic_DNA"/>
</dbReference>
<evidence type="ECO:0000256" key="1">
    <source>
        <dbReference type="SAM" id="MobiDB-lite"/>
    </source>
</evidence>
<dbReference type="STRING" id="1314790.A0A1Y1X3A3"/>
<dbReference type="GO" id="GO:0019901">
    <property type="term" value="F:protein kinase binding"/>
    <property type="evidence" value="ECO:0007669"/>
    <property type="project" value="InterPro"/>
</dbReference>
<dbReference type="CDD" id="cd20557">
    <property type="entry name" value="CYCLIN_ScPCL1-like"/>
    <property type="match status" value="1"/>
</dbReference>
<dbReference type="OrthoDB" id="10250320at2759"/>
<dbReference type="GO" id="GO:0000307">
    <property type="term" value="C:cyclin-dependent protein kinase holoenzyme complex"/>
    <property type="evidence" value="ECO:0007669"/>
    <property type="project" value="TreeGrafter"/>
</dbReference>
<accession>A0A1Y1X3A3</accession>
<dbReference type="Gene3D" id="1.10.472.10">
    <property type="entry name" value="Cyclin-like"/>
    <property type="match status" value="1"/>
</dbReference>